<organism evidence="2 3">
    <name type="scientific">Brevundimonas goettingensis</name>
    <dbReference type="NCBI Taxonomy" id="2774190"/>
    <lineage>
        <taxon>Bacteria</taxon>
        <taxon>Pseudomonadati</taxon>
        <taxon>Pseudomonadota</taxon>
        <taxon>Alphaproteobacteria</taxon>
        <taxon>Caulobacterales</taxon>
        <taxon>Caulobacteraceae</taxon>
        <taxon>Brevundimonas</taxon>
    </lineage>
</organism>
<protein>
    <recommendedName>
        <fullName evidence="4">Lipopolysaccharide transport periplasmic protein LptA</fullName>
    </recommendedName>
</protein>
<keyword evidence="3" id="KW-1185">Reference proteome</keyword>
<sequence>MAFRIIPLAAFLAALPALAFAAEPPERYALNLSVVRDGVEVVAARTLIVEDGTAEISISDGDQRYEVNAELSPVQGDGDDTVLALYANISHADDQPQEPRLLIQRGETARFETGREDASGAMTDGLKLTLTPVAAASH</sequence>
<dbReference type="AlphaFoldDB" id="A0A975C2R6"/>
<evidence type="ECO:0008006" key="4">
    <source>
        <dbReference type="Google" id="ProtNLM"/>
    </source>
</evidence>
<evidence type="ECO:0000313" key="3">
    <source>
        <dbReference type="Proteomes" id="UP000663918"/>
    </source>
</evidence>
<evidence type="ECO:0000313" key="2">
    <source>
        <dbReference type="EMBL" id="QTC92435.1"/>
    </source>
</evidence>
<dbReference type="Proteomes" id="UP000663918">
    <property type="component" value="Chromosome"/>
</dbReference>
<reference evidence="2" key="1">
    <citation type="submission" date="2020-09" db="EMBL/GenBank/DDBJ databases">
        <title>Brevundimonas sp. LVF2 isolated from a puddle in Goettingen, Germany.</title>
        <authorList>
            <person name="Friedrich I."/>
            <person name="Klassen A."/>
            <person name="Hannes N."/>
            <person name="Schneider D."/>
            <person name="Hertel R."/>
            <person name="Daniel R."/>
        </authorList>
    </citation>
    <scope>NUCLEOTIDE SEQUENCE</scope>
    <source>
        <strain evidence="2">LVF2</strain>
    </source>
</reference>
<dbReference type="EMBL" id="CP062222">
    <property type="protein sequence ID" value="QTC92435.1"/>
    <property type="molecule type" value="Genomic_DNA"/>
</dbReference>
<accession>A0A975C2R6</accession>
<feature type="signal peptide" evidence="1">
    <location>
        <begin position="1"/>
        <end position="21"/>
    </location>
</feature>
<gene>
    <name evidence="2" type="ORF">IFJ75_06020</name>
</gene>
<keyword evidence="1" id="KW-0732">Signal</keyword>
<proteinExistence type="predicted"/>
<evidence type="ECO:0000256" key="1">
    <source>
        <dbReference type="SAM" id="SignalP"/>
    </source>
</evidence>
<feature type="chain" id="PRO_5037447192" description="Lipopolysaccharide transport periplasmic protein LptA" evidence="1">
    <location>
        <begin position="22"/>
        <end position="138"/>
    </location>
</feature>
<dbReference type="KEGG" id="bgoe:IFJ75_06020"/>
<name>A0A975C2R6_9CAUL</name>
<dbReference type="RefSeq" id="WP_207931715.1">
    <property type="nucleotide sequence ID" value="NZ_CP062222.1"/>
</dbReference>